<dbReference type="GO" id="GO:0009055">
    <property type="term" value="F:electron transfer activity"/>
    <property type="evidence" value="ECO:0007669"/>
    <property type="project" value="InterPro"/>
</dbReference>
<sequence length="149" mass="14821">MRRIAVLAAMAALTLAACGGNDNESSSTPAATEAATDTPTAAATDTPTEAAGGSGAKLAIAADPGGALKFTESKLTAQAGTVEIDFSNQAQIPHAVAIEGNGLDEKTTETVTGADAPPLSVDLKPGTYTFYCPVDGHRAAGMEGTITVK</sequence>
<evidence type="ECO:0000256" key="4">
    <source>
        <dbReference type="SAM" id="SignalP"/>
    </source>
</evidence>
<dbReference type="EMBL" id="JAPDOD010000026">
    <property type="protein sequence ID" value="MDA0163567.1"/>
    <property type="molecule type" value="Genomic_DNA"/>
</dbReference>
<reference evidence="6" key="1">
    <citation type="submission" date="2022-10" db="EMBL/GenBank/DDBJ databases">
        <title>The WGS of Solirubrobacter ginsenosidimutans DSM 21036.</title>
        <authorList>
            <person name="Jiang Z."/>
        </authorList>
    </citation>
    <scope>NUCLEOTIDE SEQUENCE</scope>
    <source>
        <strain evidence="6">DSM 21036</strain>
    </source>
</reference>
<evidence type="ECO:0000313" key="6">
    <source>
        <dbReference type="EMBL" id="MDA0163567.1"/>
    </source>
</evidence>
<evidence type="ECO:0000256" key="2">
    <source>
        <dbReference type="ARBA" id="ARBA00023008"/>
    </source>
</evidence>
<organism evidence="6 7">
    <name type="scientific">Solirubrobacter ginsenosidimutans</name>
    <dbReference type="NCBI Taxonomy" id="490573"/>
    <lineage>
        <taxon>Bacteria</taxon>
        <taxon>Bacillati</taxon>
        <taxon>Actinomycetota</taxon>
        <taxon>Thermoleophilia</taxon>
        <taxon>Solirubrobacterales</taxon>
        <taxon>Solirubrobacteraceae</taxon>
        <taxon>Solirubrobacter</taxon>
    </lineage>
</organism>
<dbReference type="AlphaFoldDB" id="A0A9X3MYN3"/>
<protein>
    <submittedName>
        <fullName evidence="6">Plastocyanin/azurin family copper-binding protein</fullName>
    </submittedName>
</protein>
<feature type="compositionally biased region" description="Low complexity" evidence="3">
    <location>
        <begin position="24"/>
        <end position="51"/>
    </location>
</feature>
<dbReference type="Pfam" id="PF00127">
    <property type="entry name" value="Copper-bind"/>
    <property type="match status" value="1"/>
</dbReference>
<dbReference type="InterPro" id="IPR033138">
    <property type="entry name" value="Cu_oxidase_CS"/>
</dbReference>
<feature type="chain" id="PRO_5040777779" evidence="4">
    <location>
        <begin position="20"/>
        <end position="149"/>
    </location>
</feature>
<feature type="domain" description="Blue (type 1) copper" evidence="5">
    <location>
        <begin position="65"/>
        <end position="149"/>
    </location>
</feature>
<feature type="region of interest" description="Disordered" evidence="3">
    <location>
        <begin position="20"/>
        <end position="54"/>
    </location>
</feature>
<dbReference type="InterPro" id="IPR008972">
    <property type="entry name" value="Cupredoxin"/>
</dbReference>
<dbReference type="PROSITE" id="PS00079">
    <property type="entry name" value="MULTICOPPER_OXIDASE1"/>
    <property type="match status" value="1"/>
</dbReference>
<evidence type="ECO:0000256" key="3">
    <source>
        <dbReference type="SAM" id="MobiDB-lite"/>
    </source>
</evidence>
<evidence type="ECO:0000313" key="7">
    <source>
        <dbReference type="Proteomes" id="UP001149140"/>
    </source>
</evidence>
<comment type="caution">
    <text evidence="6">The sequence shown here is derived from an EMBL/GenBank/DDBJ whole genome shotgun (WGS) entry which is preliminary data.</text>
</comment>
<keyword evidence="7" id="KW-1185">Reference proteome</keyword>
<dbReference type="Gene3D" id="2.60.40.420">
    <property type="entry name" value="Cupredoxins - blue copper proteins"/>
    <property type="match status" value="1"/>
</dbReference>
<dbReference type="Proteomes" id="UP001149140">
    <property type="component" value="Unassembled WGS sequence"/>
</dbReference>
<feature type="signal peptide" evidence="4">
    <location>
        <begin position="1"/>
        <end position="19"/>
    </location>
</feature>
<proteinExistence type="predicted"/>
<dbReference type="InterPro" id="IPR000923">
    <property type="entry name" value="BlueCu_1"/>
</dbReference>
<keyword evidence="1" id="KW-0479">Metal-binding</keyword>
<keyword evidence="4" id="KW-0732">Signal</keyword>
<gene>
    <name evidence="6" type="ORF">OM076_25055</name>
</gene>
<dbReference type="RefSeq" id="WP_270042812.1">
    <property type="nucleotide sequence ID" value="NZ_JAPDOD010000026.1"/>
</dbReference>
<evidence type="ECO:0000256" key="1">
    <source>
        <dbReference type="ARBA" id="ARBA00022723"/>
    </source>
</evidence>
<evidence type="ECO:0000259" key="5">
    <source>
        <dbReference type="Pfam" id="PF00127"/>
    </source>
</evidence>
<keyword evidence="2" id="KW-0186">Copper</keyword>
<accession>A0A9X3MYN3</accession>
<dbReference type="PROSITE" id="PS51257">
    <property type="entry name" value="PROKAR_LIPOPROTEIN"/>
    <property type="match status" value="1"/>
</dbReference>
<dbReference type="SUPFAM" id="SSF49503">
    <property type="entry name" value="Cupredoxins"/>
    <property type="match status" value="1"/>
</dbReference>
<name>A0A9X3MYN3_9ACTN</name>
<dbReference type="GO" id="GO:0005507">
    <property type="term" value="F:copper ion binding"/>
    <property type="evidence" value="ECO:0007669"/>
    <property type="project" value="InterPro"/>
</dbReference>